<reference evidence="3" key="1">
    <citation type="submission" date="2016-11" db="EMBL/GenBank/DDBJ databases">
        <authorList>
            <person name="Varghese N."/>
            <person name="Submissions S."/>
        </authorList>
    </citation>
    <scope>NUCLEOTIDE SEQUENCE [LARGE SCALE GENOMIC DNA]</scope>
    <source>
        <strain evidence="3">DSM 19858</strain>
    </source>
</reference>
<dbReference type="EMBL" id="FQYU01000002">
    <property type="protein sequence ID" value="SHJ12554.1"/>
    <property type="molecule type" value="Genomic_DNA"/>
</dbReference>
<dbReference type="STRING" id="192903.SAMN04488513_102915"/>
<proteinExistence type="predicted"/>
<feature type="transmembrane region" description="Helical" evidence="1">
    <location>
        <begin position="91"/>
        <end position="109"/>
    </location>
</feature>
<protein>
    <submittedName>
        <fullName evidence="2">Transmembrane family 220, helix</fullName>
    </submittedName>
</protein>
<keyword evidence="1 2" id="KW-0812">Transmembrane</keyword>
<sequence length="121" mass="13845">MKKLFKALGLIFAGLFIWAAYLQYNDPDAFLWYIIYGLAALGSLFFAYGKLGFVPSFVLCLAYLVATAFLWPDKFEGFTIGEGDIVNIERGREACGMLIVAMVFLVYSLRIRYRKDRERTN</sequence>
<feature type="transmembrane region" description="Helical" evidence="1">
    <location>
        <begin position="53"/>
        <end position="71"/>
    </location>
</feature>
<accession>A0A1M6GRG6</accession>
<dbReference type="OrthoDB" id="329078at2"/>
<evidence type="ECO:0000313" key="2">
    <source>
        <dbReference type="EMBL" id="SHJ12554.1"/>
    </source>
</evidence>
<gene>
    <name evidence="2" type="ORF">SAMN04488513_102915</name>
</gene>
<feature type="transmembrane region" description="Helical" evidence="1">
    <location>
        <begin position="30"/>
        <end position="48"/>
    </location>
</feature>
<organism evidence="2 3">
    <name type="scientific">Pseudozobellia thermophila</name>
    <dbReference type="NCBI Taxonomy" id="192903"/>
    <lineage>
        <taxon>Bacteria</taxon>
        <taxon>Pseudomonadati</taxon>
        <taxon>Bacteroidota</taxon>
        <taxon>Flavobacteriia</taxon>
        <taxon>Flavobacteriales</taxon>
        <taxon>Flavobacteriaceae</taxon>
        <taxon>Pseudozobellia</taxon>
    </lineage>
</organism>
<dbReference type="AlphaFoldDB" id="A0A1M6GRG6"/>
<keyword evidence="3" id="KW-1185">Reference proteome</keyword>
<keyword evidence="1" id="KW-0472">Membrane</keyword>
<dbReference type="InterPro" id="IPR029377">
    <property type="entry name" value="TMEM220"/>
</dbReference>
<evidence type="ECO:0000256" key="1">
    <source>
        <dbReference type="SAM" id="Phobius"/>
    </source>
</evidence>
<feature type="transmembrane region" description="Helical" evidence="1">
    <location>
        <begin position="7"/>
        <end position="24"/>
    </location>
</feature>
<keyword evidence="1" id="KW-1133">Transmembrane helix</keyword>
<evidence type="ECO:0000313" key="3">
    <source>
        <dbReference type="Proteomes" id="UP000184543"/>
    </source>
</evidence>
<dbReference type="Pfam" id="PF15071">
    <property type="entry name" value="TMEM220"/>
    <property type="match status" value="1"/>
</dbReference>
<dbReference type="RefSeq" id="WP_072992461.1">
    <property type="nucleotide sequence ID" value="NZ_FQYU01000002.1"/>
</dbReference>
<dbReference type="Proteomes" id="UP000184543">
    <property type="component" value="Unassembled WGS sequence"/>
</dbReference>
<name>A0A1M6GRG6_9FLAO</name>